<gene>
    <name evidence="1" type="ORF">R1flu_027511</name>
</gene>
<dbReference type="EMBL" id="JBHFFA010000008">
    <property type="protein sequence ID" value="KAL2608938.1"/>
    <property type="molecule type" value="Genomic_DNA"/>
</dbReference>
<evidence type="ECO:0000313" key="2">
    <source>
        <dbReference type="Proteomes" id="UP001605036"/>
    </source>
</evidence>
<proteinExistence type="predicted"/>
<keyword evidence="2" id="KW-1185">Reference proteome</keyword>
<organism evidence="1 2">
    <name type="scientific">Riccia fluitans</name>
    <dbReference type="NCBI Taxonomy" id="41844"/>
    <lineage>
        <taxon>Eukaryota</taxon>
        <taxon>Viridiplantae</taxon>
        <taxon>Streptophyta</taxon>
        <taxon>Embryophyta</taxon>
        <taxon>Marchantiophyta</taxon>
        <taxon>Marchantiopsida</taxon>
        <taxon>Marchantiidae</taxon>
        <taxon>Marchantiales</taxon>
        <taxon>Ricciaceae</taxon>
        <taxon>Riccia</taxon>
    </lineage>
</organism>
<dbReference type="Proteomes" id="UP001605036">
    <property type="component" value="Unassembled WGS sequence"/>
</dbReference>
<evidence type="ECO:0000313" key="1">
    <source>
        <dbReference type="EMBL" id="KAL2608938.1"/>
    </source>
</evidence>
<protein>
    <submittedName>
        <fullName evidence="1">Uncharacterized protein</fullName>
    </submittedName>
</protein>
<reference evidence="1 2" key="1">
    <citation type="submission" date="2024-09" db="EMBL/GenBank/DDBJ databases">
        <title>Chromosome-scale assembly of Riccia fluitans.</title>
        <authorList>
            <person name="Paukszto L."/>
            <person name="Sawicki J."/>
            <person name="Karawczyk K."/>
            <person name="Piernik-Szablinska J."/>
            <person name="Szczecinska M."/>
            <person name="Mazdziarz M."/>
        </authorList>
    </citation>
    <scope>NUCLEOTIDE SEQUENCE [LARGE SCALE GENOMIC DNA]</scope>
    <source>
        <strain evidence="1">Rf_01</strain>
        <tissue evidence="1">Aerial parts of the thallus</tissue>
    </source>
</reference>
<dbReference type="AlphaFoldDB" id="A0ABD1XN22"/>
<name>A0ABD1XN22_9MARC</name>
<comment type="caution">
    <text evidence="1">The sequence shown here is derived from an EMBL/GenBank/DDBJ whole genome shotgun (WGS) entry which is preliminary data.</text>
</comment>
<accession>A0ABD1XN22</accession>
<sequence length="66" mass="7319">METTDFFNSYLLQQTDVPWHGEMKTTQEDGSISCRAGTGMNEPSPANGVTELNWQKPVSTFPSPII</sequence>